<evidence type="ECO:0000313" key="1">
    <source>
        <dbReference type="EMBL" id="KAH7985668.1"/>
    </source>
</evidence>
<dbReference type="EMBL" id="JABSTU010001616">
    <property type="protein sequence ID" value="KAH7985668.1"/>
    <property type="molecule type" value="Genomic_DNA"/>
</dbReference>
<reference evidence="1" key="1">
    <citation type="journal article" date="2020" name="Cell">
        <title>Large-Scale Comparative Analyses of Tick Genomes Elucidate Their Genetic Diversity and Vector Capacities.</title>
        <authorList>
            <consortium name="Tick Genome and Microbiome Consortium (TIGMIC)"/>
            <person name="Jia N."/>
            <person name="Wang J."/>
            <person name="Shi W."/>
            <person name="Du L."/>
            <person name="Sun Y."/>
            <person name="Zhan W."/>
            <person name="Jiang J.F."/>
            <person name="Wang Q."/>
            <person name="Zhang B."/>
            <person name="Ji P."/>
            <person name="Bell-Sakyi L."/>
            <person name="Cui X.M."/>
            <person name="Yuan T.T."/>
            <person name="Jiang B.G."/>
            <person name="Yang W.F."/>
            <person name="Lam T.T."/>
            <person name="Chang Q.C."/>
            <person name="Ding S.J."/>
            <person name="Wang X.J."/>
            <person name="Zhu J.G."/>
            <person name="Ruan X.D."/>
            <person name="Zhao L."/>
            <person name="Wei J.T."/>
            <person name="Ye R.Z."/>
            <person name="Que T.C."/>
            <person name="Du C.H."/>
            <person name="Zhou Y.H."/>
            <person name="Cheng J.X."/>
            <person name="Dai P.F."/>
            <person name="Guo W.B."/>
            <person name="Han X.H."/>
            <person name="Huang E.J."/>
            <person name="Li L.F."/>
            <person name="Wei W."/>
            <person name="Gao Y.C."/>
            <person name="Liu J.Z."/>
            <person name="Shao H.Z."/>
            <person name="Wang X."/>
            <person name="Wang C.C."/>
            <person name="Yang T.C."/>
            <person name="Huo Q.B."/>
            <person name="Li W."/>
            <person name="Chen H.Y."/>
            <person name="Chen S.E."/>
            <person name="Zhou L.G."/>
            <person name="Ni X.B."/>
            <person name="Tian J.H."/>
            <person name="Sheng Y."/>
            <person name="Liu T."/>
            <person name="Pan Y.S."/>
            <person name="Xia L.Y."/>
            <person name="Li J."/>
            <person name="Zhao F."/>
            <person name="Cao W.C."/>
        </authorList>
    </citation>
    <scope>NUCLEOTIDE SEQUENCE</scope>
    <source>
        <strain evidence="1">Rmic-2018</strain>
    </source>
</reference>
<reference evidence="1" key="2">
    <citation type="submission" date="2021-09" db="EMBL/GenBank/DDBJ databases">
        <authorList>
            <person name="Jia N."/>
            <person name="Wang J."/>
            <person name="Shi W."/>
            <person name="Du L."/>
            <person name="Sun Y."/>
            <person name="Zhan W."/>
            <person name="Jiang J."/>
            <person name="Wang Q."/>
            <person name="Zhang B."/>
            <person name="Ji P."/>
            <person name="Sakyi L.B."/>
            <person name="Cui X."/>
            <person name="Yuan T."/>
            <person name="Jiang B."/>
            <person name="Yang W."/>
            <person name="Lam T.T.-Y."/>
            <person name="Chang Q."/>
            <person name="Ding S."/>
            <person name="Wang X."/>
            <person name="Zhu J."/>
            <person name="Ruan X."/>
            <person name="Zhao L."/>
            <person name="Wei J."/>
            <person name="Que T."/>
            <person name="Du C."/>
            <person name="Cheng J."/>
            <person name="Dai P."/>
            <person name="Han X."/>
            <person name="Huang E."/>
            <person name="Gao Y."/>
            <person name="Liu J."/>
            <person name="Shao H."/>
            <person name="Ye R."/>
            <person name="Li L."/>
            <person name="Wei W."/>
            <person name="Wang X."/>
            <person name="Wang C."/>
            <person name="Huo Q."/>
            <person name="Li W."/>
            <person name="Guo W."/>
            <person name="Chen H."/>
            <person name="Chen S."/>
            <person name="Zhou L."/>
            <person name="Zhou L."/>
            <person name="Ni X."/>
            <person name="Tian J."/>
            <person name="Zhou Y."/>
            <person name="Sheng Y."/>
            <person name="Liu T."/>
            <person name="Pan Y."/>
            <person name="Xia L."/>
            <person name="Li J."/>
            <person name="Zhao F."/>
            <person name="Cao W."/>
        </authorList>
    </citation>
    <scope>NUCLEOTIDE SEQUENCE</scope>
    <source>
        <strain evidence="1">Rmic-2018</strain>
        <tissue evidence="1">Larvae</tissue>
    </source>
</reference>
<comment type="caution">
    <text evidence="1">The sequence shown here is derived from an EMBL/GenBank/DDBJ whole genome shotgun (WGS) entry which is preliminary data.</text>
</comment>
<name>A0A9J6D265_RHIMP</name>
<dbReference type="VEuPathDB" id="VectorBase:LOC119162806"/>
<protein>
    <submittedName>
        <fullName evidence="1">Uncharacterized protein</fullName>
    </submittedName>
</protein>
<organism evidence="1 2">
    <name type="scientific">Rhipicephalus microplus</name>
    <name type="common">Cattle tick</name>
    <name type="synonym">Boophilus microplus</name>
    <dbReference type="NCBI Taxonomy" id="6941"/>
    <lineage>
        <taxon>Eukaryota</taxon>
        <taxon>Metazoa</taxon>
        <taxon>Ecdysozoa</taxon>
        <taxon>Arthropoda</taxon>
        <taxon>Chelicerata</taxon>
        <taxon>Arachnida</taxon>
        <taxon>Acari</taxon>
        <taxon>Parasitiformes</taxon>
        <taxon>Ixodida</taxon>
        <taxon>Ixodoidea</taxon>
        <taxon>Ixodidae</taxon>
        <taxon>Rhipicephalinae</taxon>
        <taxon>Rhipicephalus</taxon>
        <taxon>Boophilus</taxon>
    </lineage>
</organism>
<evidence type="ECO:0000313" key="2">
    <source>
        <dbReference type="Proteomes" id="UP000821866"/>
    </source>
</evidence>
<sequence>MQSLASAQQNTAQAPVQTVRPCVKVDMPTYKGCHDYMSANEYLDRLLHYQQATGLSDAEFLERVVPMSLTEQAAQWYRLNGHRARTIEEFRGEFLPANYEWRLGRELELCTQHSKESLLG</sequence>
<keyword evidence="2" id="KW-1185">Reference proteome</keyword>
<dbReference type="AlphaFoldDB" id="A0A9J6D265"/>
<gene>
    <name evidence="1" type="ORF">HPB51_026776</name>
</gene>
<dbReference type="Proteomes" id="UP000821866">
    <property type="component" value="Unassembled WGS sequence"/>
</dbReference>
<proteinExistence type="predicted"/>
<accession>A0A9J6D265</accession>